<evidence type="ECO:0000256" key="2">
    <source>
        <dbReference type="PIRSR" id="PIRSR005962-1"/>
    </source>
</evidence>
<evidence type="ECO:0000259" key="4">
    <source>
        <dbReference type="Pfam" id="PF07687"/>
    </source>
</evidence>
<dbReference type="Gene3D" id="3.30.70.360">
    <property type="match status" value="1"/>
</dbReference>
<gene>
    <name evidence="5" type="ORF">H3309_08010</name>
</gene>
<keyword evidence="2" id="KW-0464">Manganese</keyword>
<feature type="binding site" evidence="2">
    <location>
        <position position="131"/>
    </location>
    <ligand>
        <name>Mn(2+)</name>
        <dbReference type="ChEBI" id="CHEBI:29035"/>
        <label>2</label>
    </ligand>
</feature>
<keyword evidence="1 5" id="KW-0378">Hydrolase</keyword>
<feature type="signal peptide" evidence="3">
    <location>
        <begin position="1"/>
        <end position="20"/>
    </location>
</feature>
<dbReference type="AlphaFoldDB" id="A0A7G5ILZ0"/>
<dbReference type="PIRSF" id="PIRSF005962">
    <property type="entry name" value="Pept_M20D_amidohydro"/>
    <property type="match status" value="1"/>
</dbReference>
<keyword evidence="3" id="KW-0732">Signal</keyword>
<protein>
    <submittedName>
        <fullName evidence="5">Amidohydrolase</fullName>
    </submittedName>
</protein>
<dbReference type="KEGG" id="sand:H3309_08010"/>
<dbReference type="NCBIfam" id="TIGR01891">
    <property type="entry name" value="amidohydrolases"/>
    <property type="match status" value="1"/>
</dbReference>
<sequence length="437" mass="45386">MTARPAFLAALLLAAAPLSADALGNGVKADLPMLVALYKALHAVPELSLQEEKTAARLAGLMRETGFEVTEKVGGHGVVAVLRNGAGPVLLIRTDIDGLPVREATGLPYASKATGKGADGTPVPVMHACGHDVHMAVWIGTARRLAADRSRWSGTLVMVAQPAEEIVVGAQAMLKDGLFSRFPKPTHALAIHDSASLPAGHVGWTDGFALANVDSVDITVRGIGSHGSQPHFGIDPVLIAARTVVTLQSIVARETDPLTPAVVTVGTIHGGTKRNIISDSVKLELTVRSYAPEVRARVLAAIERIANGEAMAAGVPADRMPVFARAESSDATFNTPKLTAQVAAALVARFGPARAYAVPPSMAAEDFGRFHDADKSIESSIFWVGGVGAKAWADAGGDIRKLPGLHSAYWAPDPEPTLATGVDALTTAALTVVGKQP</sequence>
<feature type="chain" id="PRO_5028816900" evidence="3">
    <location>
        <begin position="21"/>
        <end position="437"/>
    </location>
</feature>
<comment type="cofactor">
    <cofactor evidence="2">
        <name>Mn(2+)</name>
        <dbReference type="ChEBI" id="CHEBI:29035"/>
    </cofactor>
    <text evidence="2">The Mn(2+) ion enhances activity.</text>
</comment>
<keyword evidence="2" id="KW-0479">Metal-binding</keyword>
<dbReference type="PANTHER" id="PTHR11014">
    <property type="entry name" value="PEPTIDASE M20 FAMILY MEMBER"/>
    <property type="match status" value="1"/>
</dbReference>
<evidence type="ECO:0000313" key="6">
    <source>
        <dbReference type="Proteomes" id="UP000515292"/>
    </source>
</evidence>
<dbReference type="FunFam" id="3.30.70.360:FF:000001">
    <property type="entry name" value="N-acetyldiaminopimelate deacetylase"/>
    <property type="match status" value="1"/>
</dbReference>
<feature type="binding site" evidence="2">
    <location>
        <position position="192"/>
    </location>
    <ligand>
        <name>Mn(2+)</name>
        <dbReference type="ChEBI" id="CHEBI:29035"/>
        <label>2</label>
    </ligand>
</feature>
<name>A0A7G5ILZ0_9SPHN</name>
<organism evidence="5 6">
    <name type="scientific">Sandaracinobacteroides saxicola</name>
    <dbReference type="NCBI Taxonomy" id="2759707"/>
    <lineage>
        <taxon>Bacteria</taxon>
        <taxon>Pseudomonadati</taxon>
        <taxon>Pseudomonadota</taxon>
        <taxon>Alphaproteobacteria</taxon>
        <taxon>Sphingomonadales</taxon>
        <taxon>Sphingosinicellaceae</taxon>
        <taxon>Sandaracinobacteroides</taxon>
    </lineage>
</organism>
<reference evidence="5 6" key="1">
    <citation type="submission" date="2020-07" db="EMBL/GenBank/DDBJ databases">
        <title>Complete genome sequence for Sandaracinobacter sp. M6.</title>
        <authorList>
            <person name="Tang Y."/>
            <person name="Liu Q."/>
            <person name="Guo Z."/>
            <person name="Lei P."/>
            <person name="Huang B."/>
        </authorList>
    </citation>
    <scope>NUCLEOTIDE SEQUENCE [LARGE SCALE GENOMIC DNA]</scope>
    <source>
        <strain evidence="5 6">M6</strain>
    </source>
</reference>
<dbReference type="GO" id="GO:0046872">
    <property type="term" value="F:metal ion binding"/>
    <property type="evidence" value="ECO:0007669"/>
    <property type="project" value="UniProtKB-KW"/>
</dbReference>
<keyword evidence="6" id="KW-1185">Reference proteome</keyword>
<proteinExistence type="predicted"/>
<dbReference type="PANTHER" id="PTHR11014:SF63">
    <property type="entry name" value="METALLOPEPTIDASE, PUTATIVE (AFU_ORTHOLOGUE AFUA_6G09600)-RELATED"/>
    <property type="match status" value="1"/>
</dbReference>
<dbReference type="Pfam" id="PF07687">
    <property type="entry name" value="M20_dimer"/>
    <property type="match status" value="1"/>
</dbReference>
<dbReference type="EMBL" id="CP059851">
    <property type="protein sequence ID" value="QMW24382.1"/>
    <property type="molecule type" value="Genomic_DNA"/>
</dbReference>
<feature type="binding site" evidence="2">
    <location>
        <position position="406"/>
    </location>
    <ligand>
        <name>Mn(2+)</name>
        <dbReference type="ChEBI" id="CHEBI:29035"/>
        <label>2</label>
    </ligand>
</feature>
<dbReference type="InterPro" id="IPR036264">
    <property type="entry name" value="Bact_exopeptidase_dim_dom"/>
</dbReference>
<evidence type="ECO:0000313" key="5">
    <source>
        <dbReference type="EMBL" id="QMW24382.1"/>
    </source>
</evidence>
<dbReference type="InterPro" id="IPR011650">
    <property type="entry name" value="Peptidase_M20_dimer"/>
</dbReference>
<dbReference type="SUPFAM" id="SSF53187">
    <property type="entry name" value="Zn-dependent exopeptidases"/>
    <property type="match status" value="1"/>
</dbReference>
<feature type="binding site" evidence="2">
    <location>
        <position position="129"/>
    </location>
    <ligand>
        <name>Mn(2+)</name>
        <dbReference type="ChEBI" id="CHEBI:29035"/>
        <label>2</label>
    </ligand>
</feature>
<dbReference type="Proteomes" id="UP000515292">
    <property type="component" value="Chromosome"/>
</dbReference>
<dbReference type="Pfam" id="PF01546">
    <property type="entry name" value="Peptidase_M20"/>
    <property type="match status" value="1"/>
</dbReference>
<dbReference type="SUPFAM" id="SSF55031">
    <property type="entry name" value="Bacterial exopeptidase dimerisation domain"/>
    <property type="match status" value="1"/>
</dbReference>
<dbReference type="RefSeq" id="WP_182298248.1">
    <property type="nucleotide sequence ID" value="NZ_CP059851.1"/>
</dbReference>
<evidence type="ECO:0000256" key="3">
    <source>
        <dbReference type="SAM" id="SignalP"/>
    </source>
</evidence>
<feature type="domain" description="Peptidase M20 dimerisation" evidence="4">
    <location>
        <begin position="212"/>
        <end position="309"/>
    </location>
</feature>
<feature type="binding site" evidence="2">
    <location>
        <position position="165"/>
    </location>
    <ligand>
        <name>Mn(2+)</name>
        <dbReference type="ChEBI" id="CHEBI:29035"/>
        <label>2</label>
    </ligand>
</feature>
<dbReference type="InterPro" id="IPR002933">
    <property type="entry name" value="Peptidase_M20"/>
</dbReference>
<accession>A0A7G5ILZ0</accession>
<evidence type="ECO:0000256" key="1">
    <source>
        <dbReference type="ARBA" id="ARBA00022801"/>
    </source>
</evidence>
<dbReference type="GO" id="GO:0019877">
    <property type="term" value="P:diaminopimelate biosynthetic process"/>
    <property type="evidence" value="ECO:0007669"/>
    <property type="project" value="UniProtKB-ARBA"/>
</dbReference>
<dbReference type="GO" id="GO:0050118">
    <property type="term" value="F:N-acetyldiaminopimelate deacetylase activity"/>
    <property type="evidence" value="ECO:0007669"/>
    <property type="project" value="UniProtKB-ARBA"/>
</dbReference>
<dbReference type="Gene3D" id="3.40.630.10">
    <property type="entry name" value="Zn peptidases"/>
    <property type="match status" value="1"/>
</dbReference>
<dbReference type="InterPro" id="IPR017439">
    <property type="entry name" value="Amidohydrolase"/>
</dbReference>